<evidence type="ECO:0000313" key="1">
    <source>
        <dbReference type="EMBL" id="MDN4473451.1"/>
    </source>
</evidence>
<accession>A0ABT8G2U0</accession>
<reference evidence="1" key="1">
    <citation type="submission" date="2023-06" db="EMBL/GenBank/DDBJ databases">
        <title>SYSU T00b26.</title>
        <authorList>
            <person name="Gao L."/>
            <person name="Fang B.-Z."/>
            <person name="Li W.-J."/>
        </authorList>
    </citation>
    <scope>NUCLEOTIDE SEQUENCE</scope>
    <source>
        <strain evidence="1">SYSU T00b26</strain>
    </source>
</reference>
<gene>
    <name evidence="1" type="ORF">QQX04_10655</name>
</gene>
<sequence>MFTYPDDAAPSRTPAPDPHFALPLMWAQAFEDRLDRREQRRESRGTRFRPAPFQRWSASLRHAWSHLRTSRPDRFSGTPFPA</sequence>
<proteinExistence type="predicted"/>
<dbReference type="Proteomes" id="UP001172738">
    <property type="component" value="Unassembled WGS sequence"/>
</dbReference>
<keyword evidence="2" id="KW-1185">Reference proteome</keyword>
<evidence type="ECO:0000313" key="2">
    <source>
        <dbReference type="Proteomes" id="UP001172738"/>
    </source>
</evidence>
<dbReference type="EMBL" id="JAUHPV010000006">
    <property type="protein sequence ID" value="MDN4473451.1"/>
    <property type="molecule type" value="Genomic_DNA"/>
</dbReference>
<comment type="caution">
    <text evidence="1">The sequence shown here is derived from an EMBL/GenBank/DDBJ whole genome shotgun (WGS) entry which is preliminary data.</text>
</comment>
<name>A0ABT8G2U0_9MICO</name>
<protein>
    <submittedName>
        <fullName evidence="1">Uncharacterized protein</fullName>
    </submittedName>
</protein>
<organism evidence="1 2">
    <name type="scientific">Demequina zhanjiangensis</name>
    <dbReference type="NCBI Taxonomy" id="3051659"/>
    <lineage>
        <taxon>Bacteria</taxon>
        <taxon>Bacillati</taxon>
        <taxon>Actinomycetota</taxon>
        <taxon>Actinomycetes</taxon>
        <taxon>Micrococcales</taxon>
        <taxon>Demequinaceae</taxon>
        <taxon>Demequina</taxon>
    </lineage>
</organism>
<dbReference type="RefSeq" id="WP_301129008.1">
    <property type="nucleotide sequence ID" value="NZ_JAUHPV010000006.1"/>
</dbReference>